<keyword evidence="1" id="KW-0596">Phosphopantetheine</keyword>
<dbReference type="InterPro" id="IPR020841">
    <property type="entry name" value="PKS_Beta-ketoAc_synthase_dom"/>
</dbReference>
<dbReference type="SUPFAM" id="SSF56281">
    <property type="entry name" value="Metallo-hydrolase/oxidoreductase"/>
    <property type="match status" value="1"/>
</dbReference>
<dbReference type="Gene3D" id="1.10.1200.10">
    <property type="entry name" value="ACP-like"/>
    <property type="match status" value="1"/>
</dbReference>
<dbReference type="InterPro" id="IPR032821">
    <property type="entry name" value="PKS_assoc"/>
</dbReference>
<evidence type="ECO:0000259" key="4">
    <source>
        <dbReference type="PROSITE" id="PS50075"/>
    </source>
</evidence>
<reference evidence="6 7" key="1">
    <citation type="journal article" date="2007" name="Nat. Biotechnol.">
        <title>Comparative analysis of the complete genome sequence of the plant growth-promoting bacterium Bacillus amyloliquefaciens FZB42.</title>
        <authorList>
            <person name="Chen X.H."/>
            <person name="Koumoutsi A."/>
            <person name="Scholz R."/>
            <person name="Eisenreich A."/>
            <person name="Schneider K."/>
            <person name="Heinemeyer I."/>
            <person name="Morgenstern B."/>
            <person name="Voss B."/>
            <person name="Hess W.R."/>
            <person name="Reva O."/>
            <person name="Junge H."/>
            <person name="Voigt B."/>
            <person name="Jungblut P.R."/>
            <person name="Vater J."/>
            <person name="Sussmuth R."/>
            <person name="Liesegang H."/>
            <person name="Strittmatter A."/>
            <person name="Gottschalk G."/>
            <person name="Borriss R."/>
        </authorList>
    </citation>
    <scope>NUCLEOTIDE SEQUENCE [LARGE SCALE GENOMIC DNA]</scope>
    <source>
        <strain evidence="7">DSM 23117 / BGSC 10A6 / LMG 26770 / FZB42</strain>
    </source>
</reference>
<proteinExistence type="predicted"/>
<dbReference type="Gene3D" id="3.60.15.10">
    <property type="entry name" value="Ribonuclease Z/Hydroxyacylglutathione hydrolase-like"/>
    <property type="match status" value="1"/>
</dbReference>
<evidence type="ECO:0000313" key="6">
    <source>
        <dbReference type="EMBL" id="ABS75102.2"/>
    </source>
</evidence>
<dbReference type="InterPro" id="IPR036736">
    <property type="entry name" value="ACP-like_sf"/>
</dbReference>
<dbReference type="InterPro" id="IPR036866">
    <property type="entry name" value="RibonucZ/Hydroxyglut_hydro"/>
</dbReference>
<dbReference type="CDD" id="cd00833">
    <property type="entry name" value="PKS"/>
    <property type="match status" value="1"/>
</dbReference>
<dbReference type="CDD" id="cd06262">
    <property type="entry name" value="metallo-hydrolase-like_MBL-fold"/>
    <property type="match status" value="1"/>
</dbReference>
<evidence type="ECO:0000256" key="1">
    <source>
        <dbReference type="ARBA" id="ARBA00022450"/>
    </source>
</evidence>
<gene>
    <name evidence="6" type="ordered locus">RBAM_027440</name>
</gene>
<feature type="domain" description="Ketosynthase family 3 (KS3)" evidence="5">
    <location>
        <begin position="21"/>
        <end position="445"/>
    </location>
</feature>
<dbReference type="InterPro" id="IPR014031">
    <property type="entry name" value="Ketoacyl_synth_C"/>
</dbReference>
<dbReference type="KEGG" id="bay:RBAM_027440"/>
<feature type="domain" description="Carrier" evidence="4">
    <location>
        <begin position="620"/>
        <end position="694"/>
    </location>
</feature>
<dbReference type="SMART" id="SM00825">
    <property type="entry name" value="PKS_KS"/>
    <property type="match status" value="1"/>
</dbReference>
<dbReference type="InterPro" id="IPR016039">
    <property type="entry name" value="Thiolase-like"/>
</dbReference>
<dbReference type="InterPro" id="IPR050091">
    <property type="entry name" value="PKS_NRPS_Biosynth_Enz"/>
</dbReference>
<dbReference type="PANTHER" id="PTHR43775:SF37">
    <property type="entry name" value="SI:DKEY-61P9.11"/>
    <property type="match status" value="1"/>
</dbReference>
<evidence type="ECO:0000313" key="7">
    <source>
        <dbReference type="Proteomes" id="UP000001120"/>
    </source>
</evidence>
<dbReference type="PROSITE" id="PS52004">
    <property type="entry name" value="KS3_2"/>
    <property type="match status" value="1"/>
</dbReference>
<dbReference type="Pfam" id="PF00753">
    <property type="entry name" value="Lactamase_B"/>
    <property type="match status" value="1"/>
</dbReference>
<organism evidence="6 7">
    <name type="scientific">Bacillus velezensis (strain DSM 23117 / BGSC 10A6 / LMG 26770 / FZB42)</name>
    <name type="common">Bacillus amyloliquefaciens subsp. plantarum</name>
    <dbReference type="NCBI Taxonomy" id="326423"/>
    <lineage>
        <taxon>Bacteria</taxon>
        <taxon>Bacillati</taxon>
        <taxon>Bacillota</taxon>
        <taxon>Bacilli</taxon>
        <taxon>Bacillales</taxon>
        <taxon>Bacillaceae</taxon>
        <taxon>Bacillus</taxon>
        <taxon>Bacillus amyloliquefaciens group</taxon>
    </lineage>
</organism>
<accession>A7Z7X6</accession>
<dbReference type="InterPro" id="IPR014030">
    <property type="entry name" value="Ketoacyl_synth_N"/>
</dbReference>
<protein>
    <submittedName>
        <fullName evidence="6">MBL fold metallo-hydrolase</fullName>
    </submittedName>
</protein>
<keyword evidence="7" id="KW-1185">Reference proteome</keyword>
<dbReference type="Pfam" id="PF02801">
    <property type="entry name" value="Ketoacyl-synt_C"/>
    <property type="match status" value="1"/>
</dbReference>
<dbReference type="Pfam" id="PF00550">
    <property type="entry name" value="PP-binding"/>
    <property type="match status" value="1"/>
</dbReference>
<name>A7Z7X6_BACVZ</name>
<dbReference type="GO" id="GO:0004312">
    <property type="term" value="F:fatty acid synthase activity"/>
    <property type="evidence" value="ECO:0007669"/>
    <property type="project" value="TreeGrafter"/>
</dbReference>
<keyword evidence="3" id="KW-0808">Transferase</keyword>
<keyword evidence="2" id="KW-0597">Phosphoprotein</keyword>
<evidence type="ECO:0000256" key="2">
    <source>
        <dbReference type="ARBA" id="ARBA00022553"/>
    </source>
</evidence>
<dbReference type="HOGENOM" id="CLU_000022_16_2_9"/>
<sequence length="914" mass="103619">MFNVFEQLDKNEIKFTKKEIETKVAIIGISSRLPKSNNFRDFWGNLVNGVDCIGEIDSQRKKDCDYFFENKGIDTKKINYQQMAFVNDVDKFDYKYFNIPYQEASLMDPRQRLFLESSIHALLDAGYPEKKVNGSNIGVYVGSSNSDSIYNYDKVIYDSSIRNPVSIVNNLPSMIASRVSYYLDLKGPSMTLDTSCSSSLVAVHEACKAIIHNECEMAIAGGCNLNLIPLQHEVRLGIESSTFRTRAYDNDSDGTGFGEGIITFILKPLFSALRDNDNIYSVIEGSSVSNQGFSFGVATPSIEGQENLISENISKSNIDINDISFIEGHGTGTAIGDVIEIEAINRAFSEINKKNYLPMGSVKNNIGHLLSASGAAGLLKSVLALKNQMFPPTINYNTPNKNIDFSNSPVFINTEKVELHKKELLLGCISSFGMSGTNCHMIISNYDKKRTIPNEDCLEPQIFTFSANDLDTLTFLLSDLYNFLLEENLMLLSDIGYTLNCRRDHLANRVAIIASCKEDLLEKLKEALNKIQQGNKIIKDSEIYFNVSDITSNVKELSLGDESQDDLRQICRRYIMGGEISWDMYYKEYNQVVSLPVFTFKKTRCWYSEEKIDFVLNDDVILNEKEKIVVETWAKLFGLNKIDFSQDIYQVGGDSLSLVSMYHEIESKIPNISLEVFIEKETLNEILDYVNEASQKNNETDELIFEKNNCKVYKFSNGINNSNTYLICNRHKSILIDSGVSLEYLTEFCERLKLNRIDYIVLTHAHFDHTYSANEIKEKFNCNFIIHEREINFARDIINNGLALLGKSFTFESDDILIKDKYTVLNIGDISLKIILSPGHTTGSVCVLYDNFLFTGDTIFKDKKAKPDKKTGNEDYLKKSISYLINNTEDNTIICPGHEDITTISFVKKRIYDF</sequence>
<dbReference type="SUPFAM" id="SSF53901">
    <property type="entry name" value="Thiolase-like"/>
    <property type="match status" value="1"/>
</dbReference>
<evidence type="ECO:0000256" key="3">
    <source>
        <dbReference type="ARBA" id="ARBA00022679"/>
    </source>
</evidence>
<dbReference type="SUPFAM" id="SSF47336">
    <property type="entry name" value="ACP-like"/>
    <property type="match status" value="1"/>
</dbReference>
<dbReference type="Pfam" id="PF16197">
    <property type="entry name" value="KAsynt_C_assoc"/>
    <property type="match status" value="1"/>
</dbReference>
<dbReference type="InterPro" id="IPR001279">
    <property type="entry name" value="Metallo-B-lactamas"/>
</dbReference>
<dbReference type="PANTHER" id="PTHR43775">
    <property type="entry name" value="FATTY ACID SYNTHASE"/>
    <property type="match status" value="1"/>
</dbReference>
<dbReference type="Proteomes" id="UP000001120">
    <property type="component" value="Chromosome"/>
</dbReference>
<dbReference type="Pfam" id="PF00109">
    <property type="entry name" value="ketoacyl-synt"/>
    <property type="match status" value="1"/>
</dbReference>
<dbReference type="SMART" id="SM00849">
    <property type="entry name" value="Lactamase_B"/>
    <property type="match status" value="1"/>
</dbReference>
<dbReference type="InterPro" id="IPR009081">
    <property type="entry name" value="PP-bd_ACP"/>
</dbReference>
<dbReference type="PROSITE" id="PS50075">
    <property type="entry name" value="CARRIER"/>
    <property type="match status" value="1"/>
</dbReference>
<dbReference type="AlphaFoldDB" id="A7Z7X6"/>
<dbReference type="GO" id="GO:0006633">
    <property type="term" value="P:fatty acid biosynthetic process"/>
    <property type="evidence" value="ECO:0007669"/>
    <property type="project" value="TreeGrafter"/>
</dbReference>
<dbReference type="Gene3D" id="3.40.47.10">
    <property type="match status" value="1"/>
</dbReference>
<evidence type="ECO:0000259" key="5">
    <source>
        <dbReference type="PROSITE" id="PS52004"/>
    </source>
</evidence>
<dbReference type="Gene3D" id="1.10.1240.100">
    <property type="match status" value="1"/>
</dbReference>
<dbReference type="EMBL" id="CP000560">
    <property type="protein sequence ID" value="ABS75102.2"/>
    <property type="molecule type" value="Genomic_DNA"/>
</dbReference>